<evidence type="ECO:0000313" key="2">
    <source>
        <dbReference type="EMBL" id="KAF2994912.1"/>
    </source>
</evidence>
<feature type="region of interest" description="Disordered" evidence="1">
    <location>
        <begin position="524"/>
        <end position="597"/>
    </location>
</feature>
<feature type="compositionally biased region" description="Polar residues" evidence="1">
    <location>
        <begin position="242"/>
        <end position="264"/>
    </location>
</feature>
<organism evidence="2 3">
    <name type="scientific">Curvularia kusanoi</name>
    <name type="common">Cochliobolus kusanoi</name>
    <dbReference type="NCBI Taxonomy" id="90978"/>
    <lineage>
        <taxon>Eukaryota</taxon>
        <taxon>Fungi</taxon>
        <taxon>Dikarya</taxon>
        <taxon>Ascomycota</taxon>
        <taxon>Pezizomycotina</taxon>
        <taxon>Dothideomycetes</taxon>
        <taxon>Pleosporomycetidae</taxon>
        <taxon>Pleosporales</taxon>
        <taxon>Pleosporineae</taxon>
        <taxon>Pleosporaceae</taxon>
        <taxon>Curvularia</taxon>
    </lineage>
</organism>
<feature type="compositionally biased region" description="Polar residues" evidence="1">
    <location>
        <begin position="192"/>
        <end position="209"/>
    </location>
</feature>
<dbReference type="Proteomes" id="UP000801428">
    <property type="component" value="Unassembled WGS sequence"/>
</dbReference>
<evidence type="ECO:0000313" key="3">
    <source>
        <dbReference type="Proteomes" id="UP000801428"/>
    </source>
</evidence>
<feature type="compositionally biased region" description="Low complexity" evidence="1">
    <location>
        <begin position="52"/>
        <end position="63"/>
    </location>
</feature>
<feature type="region of interest" description="Disordered" evidence="1">
    <location>
        <begin position="1"/>
        <end position="98"/>
    </location>
</feature>
<dbReference type="AlphaFoldDB" id="A0A9P4T623"/>
<sequence>MSYTDHDRYYRPRHETYAPRSRDADPYSPRYAQSPATHEKPTMRGNMNGYASSYYNSYDSYDSYEPRRSAAPPRHRASTSTRKSTWPPPPAVEDESDAVRKEVSLVVGQEEGQPPLNTRGAVDQECLLDEIEQPRQPANNDQRFDATSEADAHGLHAAPSGYGGRRRSVAERGNMSHLNTHVDTDPIMFTKRVSTPYSYTPQKESNVPASANFMLSPEPMTPASRVPTTNRKEWEPQRDSSTEPSRSTSGHTQNDSLDRSTPQPARNPVFDDDTASEEESSAHLRINDRKPARYSFVKSDRQKEDLRADLQKSEPRSEPSKRDSKRRSPTARNAYEYPSVPSKENSYTQSPRSSSSSVNSEKRRSRPNPVDTIYANGARESSRPSSPMHRAPSPKLPLRMRESPPASRPSSRGNATRPQSPLGWPTTILPPSPRQVPITEADWHSTYPPTNAYDRSRPPSRLGRHDTIQIPPPRVDIQSPSPVRHSNPLPYPVDDHHATVWMPPEEHYQFDHSSASPPQQIFREAPRVSSPSIPSSPRQSNGFRERSARPRAPRSEETSRMRRSRSNSADSKHSFDGRTKASRTTALIDRPLPSCPRPTPSDRYDDWYSFRNYRNFDVCPSCFDAVFADTPFASHFSQTRRYERPTERFCDFNSPWMRLAWLLTIKQRRSGLENLYALADVNDSERPCPGHRELSTDRMNWYGLVDQRDGLHVPSFAICAADVKILEILFPSVKGYFTRLPPSSTYTPTKYVCSLRTGSKRFPKYLDLLVDIDAESQSTGQRPNMAKFLRMARENAYKGECARDKALVRKPWHFMPSLPEFTVCEECYEDAIWPAVAAKSSSLPRFVNKTIQLVPTEDPEVGSSCCLYSPRMRRVWDVSCKEDDFKYLERKVLERKRKEIMLGKERREILKWLTGLEKGTRSWERARDELKAVERAWAEYE</sequence>
<reference evidence="2" key="1">
    <citation type="submission" date="2019-04" db="EMBL/GenBank/DDBJ databases">
        <title>Sequencing of skin fungus with MAO and IRED activity.</title>
        <authorList>
            <person name="Marsaioli A.J."/>
            <person name="Bonatto J.M.C."/>
            <person name="Reis Junior O."/>
        </authorList>
    </citation>
    <scope>NUCLEOTIDE SEQUENCE</scope>
    <source>
        <strain evidence="2">30M1</strain>
    </source>
</reference>
<feature type="compositionally biased region" description="Acidic residues" evidence="1">
    <location>
        <begin position="270"/>
        <end position="279"/>
    </location>
</feature>
<feature type="compositionally biased region" description="Basic and acidic residues" evidence="1">
    <location>
        <begin position="543"/>
        <end position="560"/>
    </location>
</feature>
<keyword evidence="3" id="KW-1185">Reference proteome</keyword>
<proteinExistence type="predicted"/>
<evidence type="ECO:0000256" key="1">
    <source>
        <dbReference type="SAM" id="MobiDB-lite"/>
    </source>
</evidence>
<accession>A0A9P4T623</accession>
<name>A0A9P4T623_CURKU</name>
<feature type="compositionally biased region" description="Basic and acidic residues" evidence="1">
    <location>
        <begin position="570"/>
        <end position="579"/>
    </location>
</feature>
<feature type="region of interest" description="Disordered" evidence="1">
    <location>
        <begin position="132"/>
        <end position="498"/>
    </location>
</feature>
<feature type="compositionally biased region" description="Basic and acidic residues" evidence="1">
    <location>
        <begin position="230"/>
        <end position="241"/>
    </location>
</feature>
<feature type="compositionally biased region" description="Low complexity" evidence="1">
    <location>
        <begin position="346"/>
        <end position="359"/>
    </location>
</feature>
<gene>
    <name evidence="2" type="ORF">E8E13_000205</name>
</gene>
<dbReference type="EMBL" id="SWKU01000036">
    <property type="protein sequence ID" value="KAF2994912.1"/>
    <property type="molecule type" value="Genomic_DNA"/>
</dbReference>
<feature type="compositionally biased region" description="Low complexity" evidence="1">
    <location>
        <begin position="403"/>
        <end position="412"/>
    </location>
</feature>
<feature type="compositionally biased region" description="Low complexity" evidence="1">
    <location>
        <begin position="527"/>
        <end position="540"/>
    </location>
</feature>
<feature type="compositionally biased region" description="Basic and acidic residues" evidence="1">
    <location>
        <begin position="280"/>
        <end position="291"/>
    </location>
</feature>
<dbReference type="OrthoDB" id="5296at2759"/>
<protein>
    <submittedName>
        <fullName evidence="2">Uncharacterized protein</fullName>
    </submittedName>
</protein>
<feature type="compositionally biased region" description="Basic and acidic residues" evidence="1">
    <location>
        <begin position="1"/>
        <end position="25"/>
    </location>
</feature>
<feature type="compositionally biased region" description="Basic and acidic residues" evidence="1">
    <location>
        <begin position="142"/>
        <end position="154"/>
    </location>
</feature>
<feature type="compositionally biased region" description="Basic and acidic residues" evidence="1">
    <location>
        <begin position="298"/>
        <end position="322"/>
    </location>
</feature>
<comment type="caution">
    <text evidence="2">The sequence shown here is derived from an EMBL/GenBank/DDBJ whole genome shotgun (WGS) entry which is preliminary data.</text>
</comment>